<dbReference type="EMBL" id="JAOQAZ010000014">
    <property type="protein sequence ID" value="KAJ4259821.1"/>
    <property type="molecule type" value="Genomic_DNA"/>
</dbReference>
<feature type="region of interest" description="Disordered" evidence="1">
    <location>
        <begin position="214"/>
        <end position="280"/>
    </location>
</feature>
<feature type="compositionally biased region" description="Polar residues" evidence="1">
    <location>
        <begin position="223"/>
        <end position="234"/>
    </location>
</feature>
<evidence type="ECO:0000256" key="1">
    <source>
        <dbReference type="SAM" id="MobiDB-lite"/>
    </source>
</evidence>
<keyword evidence="3" id="KW-1185">Reference proteome</keyword>
<sequence length="280" mass="31619">MRYHAILMFKPTAQPFCGECAVVFFHKEPSALWNPLLDCQASIKESASIARDAETDMGQLLTEIQTVAYQDIENLDLRNPQTFLDMPAHDAIPIEDITYRKLSSTLIPHPRIPDMFLLRFLTFDCCVAYQSCSKDIDLLGVFNPLHIIEGYVDPIFRAARDWSCIIQASPDLPKDEEHKIWEMRPWLMHWYEVADNLFSKYGISATAPDPDWFMRPLPGLEQPSGSTGHVTEVNSDSRDNRGPRNAGEDVSQGSPISSLVLDSEEDTEPRGVVASRSMTD</sequence>
<proteinExistence type="predicted"/>
<organism evidence="2 3">
    <name type="scientific">Fusarium torreyae</name>
    <dbReference type="NCBI Taxonomy" id="1237075"/>
    <lineage>
        <taxon>Eukaryota</taxon>
        <taxon>Fungi</taxon>
        <taxon>Dikarya</taxon>
        <taxon>Ascomycota</taxon>
        <taxon>Pezizomycotina</taxon>
        <taxon>Sordariomycetes</taxon>
        <taxon>Hypocreomycetidae</taxon>
        <taxon>Hypocreales</taxon>
        <taxon>Nectriaceae</taxon>
        <taxon>Fusarium</taxon>
    </lineage>
</organism>
<evidence type="ECO:0000313" key="3">
    <source>
        <dbReference type="Proteomes" id="UP001152049"/>
    </source>
</evidence>
<dbReference type="AlphaFoldDB" id="A0A9W8VDS3"/>
<dbReference type="OrthoDB" id="4864073at2759"/>
<gene>
    <name evidence="2" type="ORF">NW762_007753</name>
</gene>
<protein>
    <submittedName>
        <fullName evidence="2">Uncharacterized protein</fullName>
    </submittedName>
</protein>
<accession>A0A9W8VDS3</accession>
<dbReference type="Proteomes" id="UP001152049">
    <property type="component" value="Unassembled WGS sequence"/>
</dbReference>
<name>A0A9W8VDS3_9HYPO</name>
<comment type="caution">
    <text evidence="2">The sequence shown here is derived from an EMBL/GenBank/DDBJ whole genome shotgun (WGS) entry which is preliminary data.</text>
</comment>
<evidence type="ECO:0000313" key="2">
    <source>
        <dbReference type="EMBL" id="KAJ4259821.1"/>
    </source>
</evidence>
<reference evidence="2" key="1">
    <citation type="submission" date="2022-09" db="EMBL/GenBank/DDBJ databases">
        <title>Fusarium specimens isolated from Avocado Roots.</title>
        <authorList>
            <person name="Stajich J."/>
            <person name="Roper C."/>
            <person name="Heimlech-Rivalta G."/>
        </authorList>
    </citation>
    <scope>NUCLEOTIDE SEQUENCE</scope>
    <source>
        <strain evidence="2">CF00136</strain>
    </source>
</reference>